<comment type="caution">
    <text evidence="2">The sequence shown here is derived from an EMBL/GenBank/DDBJ whole genome shotgun (WGS) entry which is preliminary data.</text>
</comment>
<name>A0ABD0ZBW0_9HEMI</name>
<protein>
    <submittedName>
        <fullName evidence="2">Uncharacterized protein</fullName>
    </submittedName>
</protein>
<dbReference type="EMBL" id="JBFDAA010000004">
    <property type="protein sequence ID" value="KAL1138293.1"/>
    <property type="molecule type" value="Genomic_DNA"/>
</dbReference>
<organism evidence="2 3">
    <name type="scientific">Ranatra chinensis</name>
    <dbReference type="NCBI Taxonomy" id="642074"/>
    <lineage>
        <taxon>Eukaryota</taxon>
        <taxon>Metazoa</taxon>
        <taxon>Ecdysozoa</taxon>
        <taxon>Arthropoda</taxon>
        <taxon>Hexapoda</taxon>
        <taxon>Insecta</taxon>
        <taxon>Pterygota</taxon>
        <taxon>Neoptera</taxon>
        <taxon>Paraneoptera</taxon>
        <taxon>Hemiptera</taxon>
        <taxon>Heteroptera</taxon>
        <taxon>Panheteroptera</taxon>
        <taxon>Nepomorpha</taxon>
        <taxon>Nepidae</taxon>
        <taxon>Ranatrinae</taxon>
        <taxon>Ranatra</taxon>
    </lineage>
</organism>
<gene>
    <name evidence="2" type="ORF">AAG570_009981</name>
</gene>
<reference evidence="2 3" key="1">
    <citation type="submission" date="2024-07" db="EMBL/GenBank/DDBJ databases">
        <title>Chromosome-level genome assembly of the water stick insect Ranatra chinensis (Heteroptera: Nepidae).</title>
        <authorList>
            <person name="Liu X."/>
        </authorList>
    </citation>
    <scope>NUCLEOTIDE SEQUENCE [LARGE SCALE GENOMIC DNA]</scope>
    <source>
        <strain evidence="2">Cailab_2021Rc</strain>
        <tissue evidence="2">Muscle</tissue>
    </source>
</reference>
<feature type="compositionally biased region" description="Polar residues" evidence="1">
    <location>
        <begin position="197"/>
        <end position="211"/>
    </location>
</feature>
<evidence type="ECO:0000313" key="3">
    <source>
        <dbReference type="Proteomes" id="UP001558652"/>
    </source>
</evidence>
<accession>A0ABD0ZBW0</accession>
<dbReference type="Proteomes" id="UP001558652">
    <property type="component" value="Unassembled WGS sequence"/>
</dbReference>
<proteinExistence type="predicted"/>
<sequence>MELTSSKIDPTLAVTRSTGICSPERAMFKRRGRIDTGSRGRGEESGRHYGGGILDAGEAVTTPGAVTQQTTRGDENRLPTSQEEMGCLRLRGLFEQYPSCFRWQRRKAEIEATNHDMIPFEYLEPDPAIDSESNCDVQPVRTKRFSHTSYLPYRYDIPCNPTPGCGIIQFQPPQQGATLTPLVPGEVENELGKSPWSRINMQSTKESSGKK</sequence>
<dbReference type="AlphaFoldDB" id="A0ABD0ZBW0"/>
<keyword evidence="3" id="KW-1185">Reference proteome</keyword>
<evidence type="ECO:0000313" key="2">
    <source>
        <dbReference type="EMBL" id="KAL1138293.1"/>
    </source>
</evidence>
<feature type="region of interest" description="Disordered" evidence="1">
    <location>
        <begin position="189"/>
        <end position="211"/>
    </location>
</feature>
<evidence type="ECO:0000256" key="1">
    <source>
        <dbReference type="SAM" id="MobiDB-lite"/>
    </source>
</evidence>